<dbReference type="Proteomes" id="UP000306552">
    <property type="component" value="Unassembled WGS sequence"/>
</dbReference>
<feature type="signal peptide" evidence="2">
    <location>
        <begin position="1"/>
        <end position="25"/>
    </location>
</feature>
<sequence length="644" mass="66501">MKTTIKSFAYLLTILAFTFTVISCSDDDDNGTTPPPGGDDTELGGDVLTEDLTLDPTENYTLNGILSVEAGATLTIPAGTTITTGTGTDVYIVVQKDADIVINGEAGNPVVMEPGSTGVWGGLVIAGNGVTTNGVDAVAEVGGILYGGNDNQDDSGSINYLILKQTGAQINPESQYNGLTLYAVGEETSLSNIAVLNGQDDGVEFFGGKANLTNFYAENMEDDSVDWTEGWSGSLTNTYVLHANTNFSTAIEADGENGNPTIDNFRAVSLSGGTALQFKANSGATMSNVSLLGYSILLDRPDNAPLSGIQIDGANANPNGSYDSSTVSPSDFDWVTGRQTVSFVTNPELGGLNLTGINILDSSVDYTLNGIVSVDSGSLTIPAGTTVTTGTGTDVYMVVQKGADIFINGSESNPVVMEPGSTGVWGGLVIAGDAETTNGVDAVAEVGGIIYGGSNPDDNSGIVNYLVLKETGAQINPESQYNGLTLYAVGSGTTLQNVAVLDGQDDGVEFFGGSANLTNFYARNMEDDSVDWTEGWNGSLTNSFVKHENANFSTAIEADGENGNPTIENFVAENTSGTTGTALQFKANSGATITGITLTGYDPLIDRPDGAPLSGIQIDGADADPNGTYTSGTVTEADFSWATN</sequence>
<evidence type="ECO:0000256" key="1">
    <source>
        <dbReference type="SAM" id="MobiDB-lite"/>
    </source>
</evidence>
<feature type="chain" id="PRO_5020547898" description="Multidrug transporter" evidence="2">
    <location>
        <begin position="26"/>
        <end position="644"/>
    </location>
</feature>
<dbReference type="PANTHER" id="PTHR41339:SF1">
    <property type="entry name" value="SECRETED PROTEIN"/>
    <property type="match status" value="1"/>
</dbReference>
<keyword evidence="4" id="KW-1185">Reference proteome</keyword>
<reference evidence="3 4" key="1">
    <citation type="submission" date="2019-04" db="EMBL/GenBank/DDBJ databases">
        <title>Psychroflexus halotolerans sp. nov., isolated from a marine solar saltern.</title>
        <authorList>
            <person name="Feng X."/>
        </authorList>
    </citation>
    <scope>NUCLEOTIDE SEQUENCE [LARGE SCALE GENOMIC DNA]</scope>
    <source>
        <strain evidence="3 4">WDS2C27</strain>
    </source>
</reference>
<dbReference type="OrthoDB" id="1521716at2"/>
<gene>
    <name evidence="3" type="ORF">FCN74_03670</name>
</gene>
<evidence type="ECO:0000256" key="2">
    <source>
        <dbReference type="SAM" id="SignalP"/>
    </source>
</evidence>
<proteinExistence type="predicted"/>
<accession>A0A4V6ALP5</accession>
<dbReference type="InterPro" id="IPR011050">
    <property type="entry name" value="Pectin_lyase_fold/virulence"/>
</dbReference>
<dbReference type="PANTHER" id="PTHR41339">
    <property type="entry name" value="LIPL48"/>
    <property type="match status" value="1"/>
</dbReference>
<protein>
    <recommendedName>
        <fullName evidence="5">Multidrug transporter</fullName>
    </recommendedName>
</protein>
<dbReference type="RefSeq" id="WP_138931226.1">
    <property type="nucleotide sequence ID" value="NZ_SWMU01000001.1"/>
</dbReference>
<organism evidence="3 4">
    <name type="scientific">Mesohalobacter halotolerans</name>
    <dbReference type="NCBI Taxonomy" id="1883405"/>
    <lineage>
        <taxon>Bacteria</taxon>
        <taxon>Pseudomonadati</taxon>
        <taxon>Bacteroidota</taxon>
        <taxon>Flavobacteriia</taxon>
        <taxon>Flavobacteriales</taxon>
        <taxon>Flavobacteriaceae</taxon>
        <taxon>Mesohalobacter</taxon>
    </lineage>
</organism>
<evidence type="ECO:0000313" key="4">
    <source>
        <dbReference type="Proteomes" id="UP000306552"/>
    </source>
</evidence>
<dbReference type="AlphaFoldDB" id="A0A4V6ALP5"/>
<evidence type="ECO:0000313" key="3">
    <source>
        <dbReference type="EMBL" id="TKS57525.1"/>
    </source>
</evidence>
<keyword evidence="2" id="KW-0732">Signal</keyword>
<dbReference type="PROSITE" id="PS51257">
    <property type="entry name" value="PROKAR_LIPOPROTEIN"/>
    <property type="match status" value="1"/>
</dbReference>
<name>A0A4V6ALP5_9FLAO</name>
<comment type="caution">
    <text evidence="3">The sequence shown here is derived from an EMBL/GenBank/DDBJ whole genome shotgun (WGS) entry which is preliminary data.</text>
</comment>
<dbReference type="SUPFAM" id="SSF51126">
    <property type="entry name" value="Pectin lyase-like"/>
    <property type="match status" value="2"/>
</dbReference>
<feature type="region of interest" description="Disordered" evidence="1">
    <location>
        <begin position="26"/>
        <end position="45"/>
    </location>
</feature>
<dbReference type="EMBL" id="SWMU01000001">
    <property type="protein sequence ID" value="TKS57525.1"/>
    <property type="molecule type" value="Genomic_DNA"/>
</dbReference>
<evidence type="ECO:0008006" key="5">
    <source>
        <dbReference type="Google" id="ProtNLM"/>
    </source>
</evidence>